<protein>
    <recommendedName>
        <fullName evidence="7">C3H1-type domain-containing protein</fullName>
    </recommendedName>
</protein>
<feature type="compositionally biased region" description="Basic and acidic residues" evidence="6">
    <location>
        <begin position="352"/>
        <end position="370"/>
    </location>
</feature>
<evidence type="ECO:0000256" key="1">
    <source>
        <dbReference type="ARBA" id="ARBA00022723"/>
    </source>
</evidence>
<dbReference type="PROSITE" id="PS50103">
    <property type="entry name" value="ZF_C3H1"/>
    <property type="match status" value="2"/>
</dbReference>
<organism evidence="8 9">
    <name type="scientific">Hymenolepis diminuta</name>
    <name type="common">Rat tapeworm</name>
    <dbReference type="NCBI Taxonomy" id="6216"/>
    <lineage>
        <taxon>Eukaryota</taxon>
        <taxon>Metazoa</taxon>
        <taxon>Spiralia</taxon>
        <taxon>Lophotrochozoa</taxon>
        <taxon>Platyhelminthes</taxon>
        <taxon>Cestoda</taxon>
        <taxon>Eucestoda</taxon>
        <taxon>Cyclophyllidea</taxon>
        <taxon>Hymenolepididae</taxon>
        <taxon>Hymenolepis</taxon>
    </lineage>
</organism>
<keyword evidence="2" id="KW-0677">Repeat</keyword>
<dbReference type="InterPro" id="IPR012677">
    <property type="entry name" value="Nucleotide-bd_a/b_plait_sf"/>
</dbReference>
<feature type="zinc finger region" description="C3H1-type" evidence="5">
    <location>
        <begin position="13"/>
        <end position="41"/>
    </location>
</feature>
<evidence type="ECO:0000313" key="9">
    <source>
        <dbReference type="Proteomes" id="UP000321570"/>
    </source>
</evidence>
<accession>A0A564YR05</accession>
<evidence type="ECO:0000256" key="2">
    <source>
        <dbReference type="ARBA" id="ARBA00022737"/>
    </source>
</evidence>
<dbReference type="PANTHER" id="PTHR12620">
    <property type="entry name" value="U2 SNRNP AUXILIARY FACTOR, SMALL SUBUNIT"/>
    <property type="match status" value="1"/>
</dbReference>
<dbReference type="EMBL" id="CABIJS010000333">
    <property type="protein sequence ID" value="VUZ49722.1"/>
    <property type="molecule type" value="Genomic_DNA"/>
</dbReference>
<dbReference type="Gene3D" id="3.30.70.330">
    <property type="match status" value="1"/>
</dbReference>
<dbReference type="GO" id="GO:0008270">
    <property type="term" value="F:zinc ion binding"/>
    <property type="evidence" value="ECO:0007669"/>
    <property type="project" value="UniProtKB-KW"/>
</dbReference>
<feature type="compositionally biased region" description="Basic residues" evidence="6">
    <location>
        <begin position="254"/>
        <end position="267"/>
    </location>
</feature>
<feature type="zinc finger region" description="C3H1-type" evidence="5">
    <location>
        <begin position="164"/>
        <end position="192"/>
    </location>
</feature>
<evidence type="ECO:0000256" key="6">
    <source>
        <dbReference type="SAM" id="MobiDB-lite"/>
    </source>
</evidence>
<keyword evidence="3 5" id="KW-0863">Zinc-finger</keyword>
<dbReference type="GO" id="GO:0000398">
    <property type="term" value="P:mRNA splicing, via spliceosome"/>
    <property type="evidence" value="ECO:0007669"/>
    <property type="project" value="InterPro"/>
</dbReference>
<keyword evidence="1 5" id="KW-0479">Metal-binding</keyword>
<dbReference type="AlphaFoldDB" id="A0A564YR05"/>
<dbReference type="InterPro" id="IPR009145">
    <property type="entry name" value="U2AF_small"/>
</dbReference>
<feature type="compositionally biased region" description="Basic residues" evidence="6">
    <location>
        <begin position="320"/>
        <end position="344"/>
    </location>
</feature>
<feature type="compositionally biased region" description="Polar residues" evidence="6">
    <location>
        <begin position="303"/>
        <end position="314"/>
    </location>
</feature>
<keyword evidence="4 5" id="KW-0862">Zinc</keyword>
<evidence type="ECO:0000256" key="4">
    <source>
        <dbReference type="ARBA" id="ARBA00022833"/>
    </source>
</evidence>
<sequence>MESSKKWFIEQKTKNVRLCEHFWKTGACQFLGFCLSYHPKPPLHAVHVERFKLKTINTCPLVIIIENMFDHPSLKGDSFNVDESKLLPDYNDFYADVRFELENECGEPIKTFRCCKNTSLHLRGNVYIESTRNLNAALYIASRLRRRTYNGKPLVARVAYLGRGWESAICGLYRKGNCPIGDRHCRYIHFFKNPKKEDKVACEGPPRPSLWQNRSKTSRRHSVRSDISSKNQGCSQGRHQHKSRSPSSQIGSNGRHRKHRHSGRKRSTSIQSPRRTTRSSKNRIRSRDRHSHRRGHRRKRSTSVHSSDGTTHLSDCSCKSCRHHRHRRRRGHRRKRSTSKRSRTRNGSVTSDKNRSRSEEKGRNRDDKCRRSSTQKTSGSELPSDKTASISDLTQDTKN</sequence>
<feature type="compositionally biased region" description="Polar residues" evidence="6">
    <location>
        <begin position="372"/>
        <end position="399"/>
    </location>
</feature>
<dbReference type="PRINTS" id="PR01848">
    <property type="entry name" value="U2AUXFACTOR"/>
</dbReference>
<feature type="compositionally biased region" description="Basic residues" evidence="6">
    <location>
        <begin position="275"/>
        <end position="302"/>
    </location>
</feature>
<feature type="domain" description="C3H1-type" evidence="7">
    <location>
        <begin position="13"/>
        <end position="41"/>
    </location>
</feature>
<reference evidence="8 9" key="1">
    <citation type="submission" date="2019-07" db="EMBL/GenBank/DDBJ databases">
        <authorList>
            <person name="Jastrzebski P J."/>
            <person name="Paukszto L."/>
            <person name="Jastrzebski P J."/>
        </authorList>
    </citation>
    <scope>NUCLEOTIDE SEQUENCE [LARGE SCALE GENOMIC DNA]</scope>
    <source>
        <strain evidence="8 9">WMS-il1</strain>
    </source>
</reference>
<feature type="compositionally biased region" description="Polar residues" evidence="6">
    <location>
        <begin position="225"/>
        <end position="237"/>
    </location>
</feature>
<evidence type="ECO:0000259" key="7">
    <source>
        <dbReference type="PROSITE" id="PS50103"/>
    </source>
</evidence>
<evidence type="ECO:0000313" key="8">
    <source>
        <dbReference type="EMBL" id="VUZ49722.1"/>
    </source>
</evidence>
<name>A0A564YR05_HYMDI</name>
<keyword evidence="9" id="KW-1185">Reference proteome</keyword>
<evidence type="ECO:0000256" key="5">
    <source>
        <dbReference type="PROSITE-ProRule" id="PRU00723"/>
    </source>
</evidence>
<dbReference type="GO" id="GO:0089701">
    <property type="term" value="C:U2AF complex"/>
    <property type="evidence" value="ECO:0007669"/>
    <property type="project" value="InterPro"/>
</dbReference>
<gene>
    <name evidence="8" type="ORF">WMSIL1_LOCUS8861</name>
</gene>
<feature type="region of interest" description="Disordered" evidence="6">
    <location>
        <begin position="198"/>
        <end position="399"/>
    </location>
</feature>
<dbReference type="Proteomes" id="UP000321570">
    <property type="component" value="Unassembled WGS sequence"/>
</dbReference>
<dbReference type="InterPro" id="IPR000571">
    <property type="entry name" value="Znf_CCCH"/>
</dbReference>
<dbReference type="GO" id="GO:0003723">
    <property type="term" value="F:RNA binding"/>
    <property type="evidence" value="ECO:0007669"/>
    <property type="project" value="InterPro"/>
</dbReference>
<feature type="domain" description="C3H1-type" evidence="7">
    <location>
        <begin position="164"/>
        <end position="192"/>
    </location>
</feature>
<evidence type="ECO:0000256" key="3">
    <source>
        <dbReference type="ARBA" id="ARBA00022771"/>
    </source>
</evidence>
<proteinExistence type="predicted"/>